<dbReference type="PROSITE" id="PS00211">
    <property type="entry name" value="ABC_TRANSPORTER_1"/>
    <property type="match status" value="1"/>
</dbReference>
<evidence type="ECO:0000313" key="12">
    <source>
        <dbReference type="Proteomes" id="UP000053372"/>
    </source>
</evidence>
<dbReference type="Pfam" id="PF00005">
    <property type="entry name" value="ABC_tran"/>
    <property type="match status" value="1"/>
</dbReference>
<dbReference type="OrthoDB" id="544620at2"/>
<organism evidence="11 12">
    <name type="scientific">Mastigocoleus testarum BC008</name>
    <dbReference type="NCBI Taxonomy" id="371196"/>
    <lineage>
        <taxon>Bacteria</taxon>
        <taxon>Bacillati</taxon>
        <taxon>Cyanobacteriota</taxon>
        <taxon>Cyanophyceae</taxon>
        <taxon>Nostocales</taxon>
        <taxon>Hapalosiphonaceae</taxon>
        <taxon>Mastigocoleus</taxon>
    </lineage>
</organism>
<dbReference type="SMART" id="SM00382">
    <property type="entry name" value="AAA"/>
    <property type="match status" value="1"/>
</dbReference>
<dbReference type="AlphaFoldDB" id="A0A0V7ZW82"/>
<keyword evidence="2" id="KW-0813">Transport</keyword>
<evidence type="ECO:0000256" key="7">
    <source>
        <dbReference type="ARBA" id="ARBA00023136"/>
    </source>
</evidence>
<comment type="caution">
    <text evidence="11">The sequence shown here is derived from an EMBL/GenBank/DDBJ whole genome shotgun (WGS) entry which is preliminary data.</text>
</comment>
<keyword evidence="7 8" id="KW-0472">Membrane</keyword>
<dbReference type="InterPro" id="IPR003593">
    <property type="entry name" value="AAA+_ATPase"/>
</dbReference>
<proteinExistence type="predicted"/>
<dbReference type="PROSITE" id="PS50893">
    <property type="entry name" value="ABC_TRANSPORTER_2"/>
    <property type="match status" value="1"/>
</dbReference>
<dbReference type="PROSITE" id="PS50929">
    <property type="entry name" value="ABC_TM1F"/>
    <property type="match status" value="1"/>
</dbReference>
<evidence type="ECO:0000313" key="11">
    <source>
        <dbReference type="EMBL" id="KST68892.1"/>
    </source>
</evidence>
<dbReference type="GO" id="GO:0015421">
    <property type="term" value="F:ABC-type oligopeptide transporter activity"/>
    <property type="evidence" value="ECO:0007669"/>
    <property type="project" value="TreeGrafter"/>
</dbReference>
<dbReference type="InterPro" id="IPR036640">
    <property type="entry name" value="ABC1_TM_sf"/>
</dbReference>
<evidence type="ECO:0000259" key="10">
    <source>
        <dbReference type="PROSITE" id="PS50929"/>
    </source>
</evidence>
<gene>
    <name evidence="11" type="ORF">BC008_02120</name>
</gene>
<accession>A0A0V7ZW82</accession>
<dbReference type="Gene3D" id="3.40.50.300">
    <property type="entry name" value="P-loop containing nucleotide triphosphate hydrolases"/>
    <property type="match status" value="1"/>
</dbReference>
<evidence type="ECO:0000256" key="3">
    <source>
        <dbReference type="ARBA" id="ARBA00022692"/>
    </source>
</evidence>
<evidence type="ECO:0000259" key="9">
    <source>
        <dbReference type="PROSITE" id="PS50893"/>
    </source>
</evidence>
<feature type="transmembrane region" description="Helical" evidence="8">
    <location>
        <begin position="81"/>
        <end position="102"/>
    </location>
</feature>
<dbReference type="FunFam" id="3.40.50.300:FF:000287">
    <property type="entry name" value="Multidrug ABC transporter ATP-binding protein"/>
    <property type="match status" value="1"/>
</dbReference>
<dbReference type="GO" id="GO:0016874">
    <property type="term" value="F:ligase activity"/>
    <property type="evidence" value="ECO:0007669"/>
    <property type="project" value="UniProtKB-KW"/>
</dbReference>
<feature type="domain" description="ABC transmembrane type-1" evidence="10">
    <location>
        <begin position="39"/>
        <end position="331"/>
    </location>
</feature>
<dbReference type="PANTHER" id="PTHR43394">
    <property type="entry name" value="ATP-DEPENDENT PERMEASE MDL1, MITOCHONDRIAL"/>
    <property type="match status" value="1"/>
</dbReference>
<feature type="domain" description="ABC transporter" evidence="9">
    <location>
        <begin position="386"/>
        <end position="619"/>
    </location>
</feature>
<evidence type="ECO:0000256" key="1">
    <source>
        <dbReference type="ARBA" id="ARBA00004651"/>
    </source>
</evidence>
<dbReference type="EMBL" id="LMTZ01000044">
    <property type="protein sequence ID" value="KST68892.1"/>
    <property type="molecule type" value="Genomic_DNA"/>
</dbReference>
<dbReference type="SUPFAM" id="SSF90123">
    <property type="entry name" value="ABC transporter transmembrane region"/>
    <property type="match status" value="1"/>
</dbReference>
<dbReference type="InterPro" id="IPR011527">
    <property type="entry name" value="ABC1_TM_dom"/>
</dbReference>
<dbReference type="InterPro" id="IPR039421">
    <property type="entry name" value="Type_1_exporter"/>
</dbReference>
<comment type="subcellular location">
    <subcellularLocation>
        <location evidence="1">Cell membrane</location>
        <topology evidence="1">Multi-pass membrane protein</topology>
    </subcellularLocation>
</comment>
<dbReference type="Proteomes" id="UP000053372">
    <property type="component" value="Unassembled WGS sequence"/>
</dbReference>
<dbReference type="CDD" id="cd18544">
    <property type="entry name" value="ABC_6TM_TmrA_like"/>
    <property type="match status" value="1"/>
</dbReference>
<dbReference type="InterPro" id="IPR003439">
    <property type="entry name" value="ABC_transporter-like_ATP-bd"/>
</dbReference>
<keyword evidence="4" id="KW-0547">Nucleotide-binding</keyword>
<evidence type="ECO:0000256" key="2">
    <source>
        <dbReference type="ARBA" id="ARBA00022448"/>
    </source>
</evidence>
<keyword evidence="6 8" id="KW-1133">Transmembrane helix</keyword>
<feature type="transmembrane region" description="Helical" evidence="8">
    <location>
        <begin position="155"/>
        <end position="182"/>
    </location>
</feature>
<dbReference type="SUPFAM" id="SSF52540">
    <property type="entry name" value="P-loop containing nucleoside triphosphate hydrolases"/>
    <property type="match status" value="1"/>
</dbReference>
<dbReference type="Pfam" id="PF00664">
    <property type="entry name" value="ABC_membrane"/>
    <property type="match status" value="1"/>
</dbReference>
<dbReference type="Gene3D" id="1.20.1560.10">
    <property type="entry name" value="ABC transporter type 1, transmembrane domain"/>
    <property type="match status" value="1"/>
</dbReference>
<dbReference type="GO" id="GO:0005524">
    <property type="term" value="F:ATP binding"/>
    <property type="evidence" value="ECO:0007669"/>
    <property type="project" value="UniProtKB-KW"/>
</dbReference>
<feature type="transmembrane region" description="Helical" evidence="8">
    <location>
        <begin position="266"/>
        <end position="296"/>
    </location>
</feature>
<evidence type="ECO:0000256" key="4">
    <source>
        <dbReference type="ARBA" id="ARBA00022741"/>
    </source>
</evidence>
<keyword evidence="12" id="KW-1185">Reference proteome</keyword>
<dbReference type="InterPro" id="IPR017871">
    <property type="entry name" value="ABC_transporter-like_CS"/>
</dbReference>
<dbReference type="GO" id="GO:0005886">
    <property type="term" value="C:plasma membrane"/>
    <property type="evidence" value="ECO:0007669"/>
    <property type="project" value="UniProtKB-SubCell"/>
</dbReference>
<evidence type="ECO:0000256" key="6">
    <source>
        <dbReference type="ARBA" id="ARBA00022989"/>
    </source>
</evidence>
<dbReference type="InterPro" id="IPR027417">
    <property type="entry name" value="P-loop_NTPase"/>
</dbReference>
<dbReference type="GO" id="GO:0016887">
    <property type="term" value="F:ATP hydrolysis activity"/>
    <property type="evidence" value="ECO:0007669"/>
    <property type="project" value="InterPro"/>
</dbReference>
<protein>
    <submittedName>
        <fullName evidence="11">Long-chain fatty acid--CoA ligase</fullName>
    </submittedName>
</protein>
<dbReference type="CDD" id="cd03254">
    <property type="entry name" value="ABCC_Glucan_exporter_like"/>
    <property type="match status" value="1"/>
</dbReference>
<keyword evidence="3 8" id="KW-0812">Transmembrane</keyword>
<reference evidence="11 12" key="1">
    <citation type="journal article" date="2015" name="Genome Announc.">
        <title>Draft Genome of the Euendolithic (true boring) Cyanobacterium Mastigocoleus testarum strain BC008.</title>
        <authorList>
            <person name="Guida B.S."/>
            <person name="Garcia-Pichel F."/>
        </authorList>
    </citation>
    <scope>NUCLEOTIDE SEQUENCE [LARGE SCALE GENOMIC DNA]</scope>
    <source>
        <strain evidence="11 12">BC008</strain>
    </source>
</reference>
<keyword evidence="5" id="KW-0067">ATP-binding</keyword>
<dbReference type="RefSeq" id="WP_027845489.1">
    <property type="nucleotide sequence ID" value="NZ_LMTZ01000044.1"/>
</dbReference>
<name>A0A0V7ZW82_9CYAN</name>
<keyword evidence="11" id="KW-0436">Ligase</keyword>
<feature type="transmembrane region" description="Helical" evidence="8">
    <location>
        <begin position="188"/>
        <end position="208"/>
    </location>
</feature>
<sequence length="634" mass="71801">MSISQSLKKSQKRNRHRESDWRLFLRLVPYARRHQKTLALSMLLLVPLAVANALQPIIIGQVISLIRGEDSAYEFLKNLPLLQGLGILQGVLLFTVLFRLLFQGFQGFLVQKVGQQITNDIRRDLFHHVTSLAVRFFDSTPVGKLITRLTSDVEVLGDVFSTGAIGIVSDIFSMLVIIGFTFYTQWQLALLLLLVLLPVSALVVYFQYQYRQANYKAREELSGLNSTLQENIVGINVVQLFRRERFNSQLFHNVNKRYVKQVDRTIFYDSAVSATLEWVALIATTIILWAGGWLLLEKQLDFGTISTFIFFARKVFEPLQQFAEKFTVIQSGFTAIERVSEILDEPIEIRDLENPRFSIFDSQLGYVDELDNHEQASSNKPNLGEIKFENVWFAYKNDDYVIKNLDFTIHPGEKVALVGPTGAGKSSVIRLLCRLYEPTKGRILVDGIDIREVPQAELRRYMGVILQEGFLFAGDVKSNISLGDSYSIEEVQEAAAKTNVDKFIEKLPQGYDSELRERGTNLSSGEKQLLAFARAAIRNPQILVLDEATANLDVGTECLIQDALQELLQSRTAIIIAHRLSTIRNVDRIFVLQSGELVERGSHEELLEQGGMYATLHNLQMLGTSEQSKRITKS</sequence>
<evidence type="ECO:0000256" key="5">
    <source>
        <dbReference type="ARBA" id="ARBA00022840"/>
    </source>
</evidence>
<dbReference type="PANTHER" id="PTHR43394:SF1">
    <property type="entry name" value="ATP-BINDING CASSETTE SUB-FAMILY B MEMBER 10, MITOCHONDRIAL"/>
    <property type="match status" value="1"/>
</dbReference>
<evidence type="ECO:0000256" key="8">
    <source>
        <dbReference type="SAM" id="Phobius"/>
    </source>
</evidence>